<keyword evidence="1" id="KW-1133">Transmembrane helix</keyword>
<feature type="transmembrane region" description="Helical" evidence="1">
    <location>
        <begin position="21"/>
        <end position="42"/>
    </location>
</feature>
<proteinExistence type="predicted"/>
<evidence type="ECO:0000256" key="1">
    <source>
        <dbReference type="SAM" id="Phobius"/>
    </source>
</evidence>
<evidence type="ECO:0000313" key="2">
    <source>
        <dbReference type="EMBL" id="MFC4455089.1"/>
    </source>
</evidence>
<dbReference type="RefSeq" id="WP_380129807.1">
    <property type="nucleotide sequence ID" value="NZ_JBHSEG010000008.1"/>
</dbReference>
<dbReference type="Proteomes" id="UP001595939">
    <property type="component" value="Unassembled WGS sequence"/>
</dbReference>
<comment type="caution">
    <text evidence="2">The sequence shown here is derived from an EMBL/GenBank/DDBJ whole genome shotgun (WGS) entry which is preliminary data.</text>
</comment>
<evidence type="ECO:0000313" key="3">
    <source>
        <dbReference type="Proteomes" id="UP001595939"/>
    </source>
</evidence>
<sequence>MTTGLIGSDLKHWTMGADAAVLTRLSAVLGTLSTAYLLLYLASTWVLPRLH</sequence>
<dbReference type="EMBL" id="JBHSEG010000008">
    <property type="protein sequence ID" value="MFC4455089.1"/>
    <property type="molecule type" value="Genomic_DNA"/>
</dbReference>
<protein>
    <submittedName>
        <fullName evidence="2">Uncharacterized protein</fullName>
    </submittedName>
</protein>
<keyword evidence="1" id="KW-0812">Transmembrane</keyword>
<reference evidence="3" key="1">
    <citation type="journal article" date="2019" name="Int. J. Syst. Evol. Microbiol.">
        <title>The Global Catalogue of Microorganisms (GCM) 10K type strain sequencing project: providing services to taxonomists for standard genome sequencing and annotation.</title>
        <authorList>
            <consortium name="The Broad Institute Genomics Platform"/>
            <consortium name="The Broad Institute Genome Sequencing Center for Infectious Disease"/>
            <person name="Wu L."/>
            <person name="Ma J."/>
        </authorList>
    </citation>
    <scope>NUCLEOTIDE SEQUENCE [LARGE SCALE GENOMIC DNA]</scope>
    <source>
        <strain evidence="3">CCUG 39970</strain>
    </source>
</reference>
<keyword evidence="3" id="KW-1185">Reference proteome</keyword>
<keyword evidence="1" id="KW-0472">Membrane</keyword>
<organism evidence="2 3">
    <name type="scientific">Deinococcus sonorensis</name>
    <dbReference type="NCBI Taxonomy" id="309891"/>
    <lineage>
        <taxon>Bacteria</taxon>
        <taxon>Thermotogati</taxon>
        <taxon>Deinococcota</taxon>
        <taxon>Deinococci</taxon>
        <taxon>Deinococcales</taxon>
        <taxon>Deinococcaceae</taxon>
        <taxon>Deinococcus</taxon>
    </lineage>
</organism>
<name>A0ABV8Y813_9DEIO</name>
<accession>A0ABV8Y813</accession>
<gene>
    <name evidence="2" type="ORF">ACFO0P_15010</name>
</gene>